<keyword evidence="2 5" id="KW-0378">Hydrolase</keyword>
<evidence type="ECO:0000313" key="8">
    <source>
        <dbReference type="Proteomes" id="UP000001514"/>
    </source>
</evidence>
<dbReference type="FunFam" id="3.20.20.80:FF:000010">
    <property type="entry name" value="glucan endo-1,3-beta-glucosidase, basic"/>
    <property type="match status" value="1"/>
</dbReference>
<dbReference type="InParanoid" id="D8QTL6"/>
<dbReference type="PANTHER" id="PTHR32227">
    <property type="entry name" value="GLUCAN ENDO-1,3-BETA-GLUCOSIDASE BG1-RELATED-RELATED"/>
    <property type="match status" value="1"/>
</dbReference>
<comment type="similarity">
    <text evidence="1 4">Belongs to the glycosyl hydrolase 17 family.</text>
</comment>
<protein>
    <recommendedName>
        <fullName evidence="9">Glucan endo-1,3-beta-D-glucosidase</fullName>
    </recommendedName>
</protein>
<evidence type="ECO:0000256" key="1">
    <source>
        <dbReference type="ARBA" id="ARBA00008773"/>
    </source>
</evidence>
<dbReference type="GO" id="GO:0004553">
    <property type="term" value="F:hydrolase activity, hydrolyzing O-glycosyl compounds"/>
    <property type="evidence" value="ECO:0007669"/>
    <property type="project" value="InterPro"/>
</dbReference>
<dbReference type="Proteomes" id="UP000001514">
    <property type="component" value="Unassembled WGS sequence"/>
</dbReference>
<evidence type="ECO:0000256" key="3">
    <source>
        <dbReference type="ARBA" id="ARBA00023295"/>
    </source>
</evidence>
<name>D8QTL6_SELML</name>
<dbReference type="InterPro" id="IPR044965">
    <property type="entry name" value="Glyco_hydro_17_plant"/>
</dbReference>
<evidence type="ECO:0008006" key="9">
    <source>
        <dbReference type="Google" id="ProtNLM"/>
    </source>
</evidence>
<dbReference type="PROSITE" id="PS00587">
    <property type="entry name" value="GLYCOSYL_HYDROL_F17"/>
    <property type="match status" value="1"/>
</dbReference>
<feature type="chain" id="PRO_5003121228" description="Glucan endo-1,3-beta-D-glucosidase" evidence="6">
    <location>
        <begin position="20"/>
        <end position="343"/>
    </location>
</feature>
<dbReference type="EMBL" id="GL377566">
    <property type="protein sequence ID" value="EFJ36670.1"/>
    <property type="molecule type" value="Genomic_DNA"/>
</dbReference>
<dbReference type="KEGG" id="smo:SELMODRAFT_403265"/>
<feature type="signal peptide" evidence="6">
    <location>
        <begin position="1"/>
        <end position="19"/>
    </location>
</feature>
<dbReference type="SUPFAM" id="SSF51445">
    <property type="entry name" value="(Trans)glycosidases"/>
    <property type="match status" value="1"/>
</dbReference>
<evidence type="ECO:0000256" key="2">
    <source>
        <dbReference type="ARBA" id="ARBA00022801"/>
    </source>
</evidence>
<dbReference type="AlphaFoldDB" id="D8QTL6"/>
<reference evidence="7 8" key="1">
    <citation type="journal article" date="2011" name="Science">
        <title>The Selaginella genome identifies genetic changes associated with the evolution of vascular plants.</title>
        <authorList>
            <person name="Banks J.A."/>
            <person name="Nishiyama T."/>
            <person name="Hasebe M."/>
            <person name="Bowman J.L."/>
            <person name="Gribskov M."/>
            <person name="dePamphilis C."/>
            <person name="Albert V.A."/>
            <person name="Aono N."/>
            <person name="Aoyama T."/>
            <person name="Ambrose B.A."/>
            <person name="Ashton N.W."/>
            <person name="Axtell M.J."/>
            <person name="Barker E."/>
            <person name="Barker M.S."/>
            <person name="Bennetzen J.L."/>
            <person name="Bonawitz N.D."/>
            <person name="Chapple C."/>
            <person name="Cheng C."/>
            <person name="Correa L.G."/>
            <person name="Dacre M."/>
            <person name="DeBarry J."/>
            <person name="Dreyer I."/>
            <person name="Elias M."/>
            <person name="Engstrom E.M."/>
            <person name="Estelle M."/>
            <person name="Feng L."/>
            <person name="Finet C."/>
            <person name="Floyd S.K."/>
            <person name="Frommer W.B."/>
            <person name="Fujita T."/>
            <person name="Gramzow L."/>
            <person name="Gutensohn M."/>
            <person name="Harholt J."/>
            <person name="Hattori M."/>
            <person name="Heyl A."/>
            <person name="Hirai T."/>
            <person name="Hiwatashi Y."/>
            <person name="Ishikawa M."/>
            <person name="Iwata M."/>
            <person name="Karol K.G."/>
            <person name="Koehler B."/>
            <person name="Kolukisaoglu U."/>
            <person name="Kubo M."/>
            <person name="Kurata T."/>
            <person name="Lalonde S."/>
            <person name="Li K."/>
            <person name="Li Y."/>
            <person name="Litt A."/>
            <person name="Lyons E."/>
            <person name="Manning G."/>
            <person name="Maruyama T."/>
            <person name="Michael T.P."/>
            <person name="Mikami K."/>
            <person name="Miyazaki S."/>
            <person name="Morinaga S."/>
            <person name="Murata T."/>
            <person name="Mueller-Roeber B."/>
            <person name="Nelson D.R."/>
            <person name="Obara M."/>
            <person name="Oguri Y."/>
            <person name="Olmstead R.G."/>
            <person name="Onodera N."/>
            <person name="Petersen B.L."/>
            <person name="Pils B."/>
            <person name="Prigge M."/>
            <person name="Rensing S.A."/>
            <person name="Riano-Pachon D.M."/>
            <person name="Roberts A.W."/>
            <person name="Sato Y."/>
            <person name="Scheller H.V."/>
            <person name="Schulz B."/>
            <person name="Schulz C."/>
            <person name="Shakirov E.V."/>
            <person name="Shibagaki N."/>
            <person name="Shinohara N."/>
            <person name="Shippen D.E."/>
            <person name="Soerensen I."/>
            <person name="Sotooka R."/>
            <person name="Sugimoto N."/>
            <person name="Sugita M."/>
            <person name="Sumikawa N."/>
            <person name="Tanurdzic M."/>
            <person name="Theissen G."/>
            <person name="Ulvskov P."/>
            <person name="Wakazuki S."/>
            <person name="Weng J.K."/>
            <person name="Willats W.W."/>
            <person name="Wipf D."/>
            <person name="Wolf P.G."/>
            <person name="Yang L."/>
            <person name="Zimmer A.D."/>
            <person name="Zhu Q."/>
            <person name="Mitros T."/>
            <person name="Hellsten U."/>
            <person name="Loque D."/>
            <person name="Otillar R."/>
            <person name="Salamov A."/>
            <person name="Schmutz J."/>
            <person name="Shapiro H."/>
            <person name="Lindquist E."/>
            <person name="Lucas S."/>
            <person name="Rokhsar D."/>
            <person name="Grigoriev I.V."/>
        </authorList>
    </citation>
    <scope>NUCLEOTIDE SEQUENCE [LARGE SCALE GENOMIC DNA]</scope>
</reference>
<dbReference type="HOGENOM" id="CLU_024953_1_2_1"/>
<evidence type="ECO:0000256" key="6">
    <source>
        <dbReference type="SAM" id="SignalP"/>
    </source>
</evidence>
<sequence length="343" mass="37842">MAMLVLLVLLVVGASSAGAERFGINYGRVADDLPSPLQVAALAKRENITHIKIFDADPVVLQAFRGTDVGVVVTVPNDEIPAVAANLPGARFWFDAYASPFIAEITTILVGNEVLKFSPHMSTILVPAMQNLYQILRAHDLADKIKVSTPHAMDVLEKNSSSPPSNGMFRQQHVSTMQNLLEFLSISRSFFVLNVYPYFAFREDKGATLSAEFALLQSPKNSVTDPNTSFRYSNLLDAQLDAVYAAIEKLGYMNLQIVIGETGWPTAGGFGATMQNAAIFTRNIICRTQDVEGTPARPAYTIQAFVFSMFNEDLKHNLMEQNFGLFYPNMTNVYPFKFSSDCK</sequence>
<keyword evidence="6" id="KW-0732">Signal</keyword>
<evidence type="ECO:0000313" key="7">
    <source>
        <dbReference type="EMBL" id="EFJ36670.1"/>
    </source>
</evidence>
<keyword evidence="8" id="KW-1185">Reference proteome</keyword>
<accession>D8QTL6</accession>
<dbReference type="Pfam" id="PF00332">
    <property type="entry name" value="Glyco_hydro_17"/>
    <property type="match status" value="1"/>
</dbReference>
<proteinExistence type="inferred from homology"/>
<dbReference type="Gene3D" id="3.20.20.80">
    <property type="entry name" value="Glycosidases"/>
    <property type="match status" value="1"/>
</dbReference>
<dbReference type="Gramene" id="EFJ36670">
    <property type="protein sequence ID" value="EFJ36670"/>
    <property type="gene ID" value="SELMODRAFT_403265"/>
</dbReference>
<evidence type="ECO:0000256" key="4">
    <source>
        <dbReference type="RuleBase" id="RU004335"/>
    </source>
</evidence>
<dbReference type="GO" id="GO:0005975">
    <property type="term" value="P:carbohydrate metabolic process"/>
    <property type="evidence" value="ECO:0007669"/>
    <property type="project" value="InterPro"/>
</dbReference>
<dbReference type="InterPro" id="IPR000490">
    <property type="entry name" value="Glyco_hydro_17"/>
</dbReference>
<keyword evidence="3 5" id="KW-0326">Glycosidase</keyword>
<gene>
    <name evidence="7" type="ORF">SELMODRAFT_403265</name>
</gene>
<organism evidence="8">
    <name type="scientific">Selaginella moellendorffii</name>
    <name type="common">Spikemoss</name>
    <dbReference type="NCBI Taxonomy" id="88036"/>
    <lineage>
        <taxon>Eukaryota</taxon>
        <taxon>Viridiplantae</taxon>
        <taxon>Streptophyta</taxon>
        <taxon>Embryophyta</taxon>
        <taxon>Tracheophyta</taxon>
        <taxon>Lycopodiopsida</taxon>
        <taxon>Selaginellales</taxon>
        <taxon>Selaginellaceae</taxon>
        <taxon>Selaginella</taxon>
    </lineage>
</organism>
<dbReference type="InterPro" id="IPR017853">
    <property type="entry name" value="GH"/>
</dbReference>
<evidence type="ECO:0000256" key="5">
    <source>
        <dbReference type="RuleBase" id="RU004336"/>
    </source>
</evidence>